<gene>
    <name evidence="1" type="ORF">G3M56_007300</name>
</gene>
<dbReference type="AlphaFoldDB" id="A0A6B3L7K5"/>
<organism evidence="1 2">
    <name type="scientific">Sulfuriroseicoccus oceanibius</name>
    <dbReference type="NCBI Taxonomy" id="2707525"/>
    <lineage>
        <taxon>Bacteria</taxon>
        <taxon>Pseudomonadati</taxon>
        <taxon>Verrucomicrobiota</taxon>
        <taxon>Verrucomicrobiia</taxon>
        <taxon>Verrucomicrobiales</taxon>
        <taxon>Verrucomicrobiaceae</taxon>
        <taxon>Sulfuriroseicoccus</taxon>
    </lineage>
</organism>
<dbReference type="EMBL" id="CP066776">
    <property type="protein sequence ID" value="QQL43710.1"/>
    <property type="molecule type" value="Genomic_DNA"/>
</dbReference>
<keyword evidence="2" id="KW-1185">Reference proteome</keyword>
<reference evidence="1 2" key="1">
    <citation type="submission" date="2020-12" db="EMBL/GenBank/DDBJ databases">
        <title>Sulforoseuscoccus oceanibium gen. nov., sp. nov., a representative of the phylum Verrucomicrobia with special cytoplasmic membrane, and proposal of Sulforoseuscoccusaceae fam. nov.</title>
        <authorList>
            <person name="Xi F."/>
        </authorList>
    </citation>
    <scope>NUCLEOTIDE SEQUENCE [LARGE SCALE GENOMIC DNA]</scope>
    <source>
        <strain evidence="1 2">T37</strain>
    </source>
</reference>
<dbReference type="KEGG" id="soa:G3M56_007300"/>
<dbReference type="Proteomes" id="UP000475117">
    <property type="component" value="Chromosome"/>
</dbReference>
<proteinExistence type="predicted"/>
<name>A0A6B3L7K5_9BACT</name>
<accession>A0A6B3L7K5</accession>
<evidence type="ECO:0000313" key="1">
    <source>
        <dbReference type="EMBL" id="QQL43710.1"/>
    </source>
</evidence>
<sequence>MPQLRQHPVKALRSLLAGGPLREGSLREFAKQLKGINFSQVGRVERYELPVSKQLSTRIQQQFGAWIAPGHYYPGKNTTPVDQLVPLKPDHDFIPRNAFGADWKLFHRRSEFLGRGLALHVQGGEYRSIDELAEDCCRLIQETRGIRGSGQIRVFPSALHLEPYTRDSYDAFQRTHTDDALSENPPSTPLLDDQDVYLLSLLPRLLAQTRAAATDAPEFLALKEALRGAACSRMVKDAQYRAIESFCRLFVLNSDFATKFEETPLEKLMWANKIWTHPGEIPSSRELLDWFNRPSQADIQGCVDYEEQGMPAPLWLQNYRLLYPQRFDSLMQSHPIDRRILGKADYFGEFPFLNKMV</sequence>
<evidence type="ECO:0000313" key="2">
    <source>
        <dbReference type="Proteomes" id="UP000475117"/>
    </source>
</evidence>
<dbReference type="RefSeq" id="WP_164361590.1">
    <property type="nucleotide sequence ID" value="NZ_CP066776.1"/>
</dbReference>
<protein>
    <submittedName>
        <fullName evidence="1">Uncharacterized protein</fullName>
    </submittedName>
</protein>